<dbReference type="CDD" id="cd07377">
    <property type="entry name" value="WHTH_GntR"/>
    <property type="match status" value="1"/>
</dbReference>
<keyword evidence="2" id="KW-0238">DNA-binding</keyword>
<dbReference type="GO" id="GO:0003677">
    <property type="term" value="F:DNA binding"/>
    <property type="evidence" value="ECO:0007669"/>
    <property type="project" value="UniProtKB-KW"/>
</dbReference>
<keyword evidence="1" id="KW-0805">Transcription regulation</keyword>
<dbReference type="AlphaFoldDB" id="Q21SG5"/>
<dbReference type="SUPFAM" id="SSF46785">
    <property type="entry name" value="Winged helix' DNA-binding domain"/>
    <property type="match status" value="1"/>
</dbReference>
<evidence type="ECO:0000259" key="5">
    <source>
        <dbReference type="PROSITE" id="PS50949"/>
    </source>
</evidence>
<dbReference type="InterPro" id="IPR036388">
    <property type="entry name" value="WH-like_DNA-bd_sf"/>
</dbReference>
<keyword evidence="7" id="KW-1185">Reference proteome</keyword>
<evidence type="ECO:0000313" key="6">
    <source>
        <dbReference type="EMBL" id="ABD71288.1"/>
    </source>
</evidence>
<dbReference type="HOGENOM" id="CLU_017584_9_5_4"/>
<accession>Q21SG5</accession>
<dbReference type="PROSITE" id="PS50949">
    <property type="entry name" value="HTH_GNTR"/>
    <property type="match status" value="1"/>
</dbReference>
<dbReference type="GO" id="GO:0003700">
    <property type="term" value="F:DNA-binding transcription factor activity"/>
    <property type="evidence" value="ECO:0007669"/>
    <property type="project" value="InterPro"/>
</dbReference>
<dbReference type="PANTHER" id="PTHR43537:SF5">
    <property type="entry name" value="UXU OPERON TRANSCRIPTIONAL REGULATOR"/>
    <property type="match status" value="1"/>
</dbReference>
<feature type="domain" description="HTH gntR-type" evidence="5">
    <location>
        <begin position="46"/>
        <end position="114"/>
    </location>
</feature>
<dbReference type="eggNOG" id="COG2186">
    <property type="taxonomic scope" value="Bacteria"/>
</dbReference>
<evidence type="ECO:0000256" key="3">
    <source>
        <dbReference type="ARBA" id="ARBA00023163"/>
    </source>
</evidence>
<dbReference type="InterPro" id="IPR011711">
    <property type="entry name" value="GntR_C"/>
</dbReference>
<gene>
    <name evidence="6" type="ordered locus">Rfer_3584</name>
</gene>
<feature type="compositionally biased region" description="Basic residues" evidence="4">
    <location>
        <begin position="1"/>
        <end position="13"/>
    </location>
</feature>
<dbReference type="Pfam" id="PF00392">
    <property type="entry name" value="GntR"/>
    <property type="match status" value="1"/>
</dbReference>
<dbReference type="PANTHER" id="PTHR43537">
    <property type="entry name" value="TRANSCRIPTIONAL REGULATOR, GNTR FAMILY"/>
    <property type="match status" value="1"/>
</dbReference>
<keyword evidence="3" id="KW-0804">Transcription</keyword>
<dbReference type="SMART" id="SM00345">
    <property type="entry name" value="HTH_GNTR"/>
    <property type="match status" value="1"/>
</dbReference>
<reference evidence="7" key="1">
    <citation type="submission" date="2006-02" db="EMBL/GenBank/DDBJ databases">
        <title>Complete sequence of chromosome of Rhodoferax ferrireducens DSM 15236.</title>
        <authorList>
            <person name="Copeland A."/>
            <person name="Lucas S."/>
            <person name="Lapidus A."/>
            <person name="Barry K."/>
            <person name="Detter J.C."/>
            <person name="Glavina del Rio T."/>
            <person name="Hammon N."/>
            <person name="Israni S."/>
            <person name="Pitluck S."/>
            <person name="Brettin T."/>
            <person name="Bruce D."/>
            <person name="Han C."/>
            <person name="Tapia R."/>
            <person name="Gilna P."/>
            <person name="Kiss H."/>
            <person name="Schmutz J."/>
            <person name="Larimer F."/>
            <person name="Land M."/>
            <person name="Kyrpides N."/>
            <person name="Ivanova N."/>
            <person name="Richardson P."/>
        </authorList>
    </citation>
    <scope>NUCLEOTIDE SEQUENCE [LARGE SCALE GENOMIC DNA]</scope>
    <source>
        <strain evidence="7">ATCC BAA-621 / DSM 15236 / T118</strain>
    </source>
</reference>
<protein>
    <submittedName>
        <fullName evidence="6">Transcriptional regulator, GntR family</fullName>
    </submittedName>
</protein>
<evidence type="ECO:0000256" key="4">
    <source>
        <dbReference type="SAM" id="MobiDB-lite"/>
    </source>
</evidence>
<sequence length="275" mass="31006">MDKPRPIIRRMPKQSKADAAAGSSGPSQAKNASAMPGLGLEPVRHERFAERVYDSLFHSIMTGKLAPDTRLPPEVQLAHFFQVSRPVVRQALDRLRQDRLVEPIRGSGTYVRACGTLPDPAIPASRYATDMSHIIHGLELRLVIEPECAHLAALRRKPADLARMEEMLEGFEKATARGDVAHHFDYGFHETIAQATANPRLVKVLKSLEYDVSHAVNLWRHMAQMKPWQRTQDALDEHRAIFELIKRHDADGARRAMRSHVEKARVRMLDAATDI</sequence>
<dbReference type="PRINTS" id="PR00035">
    <property type="entry name" value="HTHGNTR"/>
</dbReference>
<evidence type="ECO:0000256" key="1">
    <source>
        <dbReference type="ARBA" id="ARBA00023015"/>
    </source>
</evidence>
<dbReference type="EMBL" id="CP000267">
    <property type="protein sequence ID" value="ABD71288.1"/>
    <property type="molecule type" value="Genomic_DNA"/>
</dbReference>
<organism evidence="6 7">
    <name type="scientific">Albidiferax ferrireducens (strain ATCC BAA-621 / DSM 15236 / T118)</name>
    <name type="common">Rhodoferax ferrireducens</name>
    <dbReference type="NCBI Taxonomy" id="338969"/>
    <lineage>
        <taxon>Bacteria</taxon>
        <taxon>Pseudomonadati</taxon>
        <taxon>Pseudomonadota</taxon>
        <taxon>Betaproteobacteria</taxon>
        <taxon>Burkholderiales</taxon>
        <taxon>Comamonadaceae</taxon>
        <taxon>Rhodoferax</taxon>
    </lineage>
</organism>
<dbReference type="InterPro" id="IPR008920">
    <property type="entry name" value="TF_FadR/GntR_C"/>
</dbReference>
<dbReference type="STRING" id="338969.Rfer_3584"/>
<dbReference type="InterPro" id="IPR036390">
    <property type="entry name" value="WH_DNA-bd_sf"/>
</dbReference>
<dbReference type="Proteomes" id="UP000008332">
    <property type="component" value="Chromosome"/>
</dbReference>
<dbReference type="Pfam" id="PF07729">
    <property type="entry name" value="FCD"/>
    <property type="match status" value="1"/>
</dbReference>
<name>Q21SG5_ALBFT</name>
<dbReference type="KEGG" id="rfr:Rfer_3584"/>
<evidence type="ECO:0000313" key="7">
    <source>
        <dbReference type="Proteomes" id="UP000008332"/>
    </source>
</evidence>
<dbReference type="SMART" id="SM00895">
    <property type="entry name" value="FCD"/>
    <property type="match status" value="1"/>
</dbReference>
<dbReference type="SUPFAM" id="SSF48008">
    <property type="entry name" value="GntR ligand-binding domain-like"/>
    <property type="match status" value="1"/>
</dbReference>
<dbReference type="Gene3D" id="1.20.120.530">
    <property type="entry name" value="GntR ligand-binding domain-like"/>
    <property type="match status" value="1"/>
</dbReference>
<dbReference type="InterPro" id="IPR000524">
    <property type="entry name" value="Tscrpt_reg_HTH_GntR"/>
</dbReference>
<feature type="region of interest" description="Disordered" evidence="4">
    <location>
        <begin position="1"/>
        <end position="36"/>
    </location>
</feature>
<evidence type="ECO:0000256" key="2">
    <source>
        <dbReference type="ARBA" id="ARBA00023125"/>
    </source>
</evidence>
<dbReference type="Gene3D" id="1.10.10.10">
    <property type="entry name" value="Winged helix-like DNA-binding domain superfamily/Winged helix DNA-binding domain"/>
    <property type="match status" value="1"/>
</dbReference>
<proteinExistence type="predicted"/>